<name>A0A0K9H000_9BACI</name>
<dbReference type="AlphaFoldDB" id="A0A0K9H000"/>
<dbReference type="RefSeq" id="WP_180320048.1">
    <property type="nucleotide sequence ID" value="NZ_LFZW01000001.1"/>
</dbReference>
<gene>
    <name evidence="2" type="ORF">AC625_01085</name>
</gene>
<keyword evidence="3" id="KW-1185">Reference proteome</keyword>
<dbReference type="PROSITE" id="PS51186">
    <property type="entry name" value="GNAT"/>
    <property type="match status" value="1"/>
</dbReference>
<dbReference type="EMBL" id="LFZW01000001">
    <property type="protein sequence ID" value="KMY52165.1"/>
    <property type="molecule type" value="Genomic_DNA"/>
</dbReference>
<dbReference type="SUPFAM" id="SSF55729">
    <property type="entry name" value="Acyl-CoA N-acyltransferases (Nat)"/>
    <property type="match status" value="1"/>
</dbReference>
<evidence type="ECO:0000313" key="2">
    <source>
        <dbReference type="EMBL" id="KMY52165.1"/>
    </source>
</evidence>
<accession>A0A0K9H000</accession>
<dbReference type="InterPro" id="IPR016181">
    <property type="entry name" value="Acyl_CoA_acyltransferase"/>
</dbReference>
<reference evidence="3" key="1">
    <citation type="submission" date="2015-07" db="EMBL/GenBank/DDBJ databases">
        <title>Genome sequencing project for genomic taxonomy and phylogenomics of Bacillus-like bacteria.</title>
        <authorList>
            <person name="Liu B."/>
            <person name="Wang J."/>
            <person name="Zhu Y."/>
            <person name="Liu G."/>
            <person name="Chen Q."/>
            <person name="Chen Z."/>
            <person name="Lan J."/>
            <person name="Che J."/>
            <person name="Ge C."/>
            <person name="Shi H."/>
            <person name="Pan Z."/>
            <person name="Liu X."/>
        </authorList>
    </citation>
    <scope>NUCLEOTIDE SEQUENCE [LARGE SCALE GENOMIC DNA]</scope>
    <source>
        <strain evidence="3">FJAT-27997</strain>
    </source>
</reference>
<dbReference type="GO" id="GO:0016747">
    <property type="term" value="F:acyltransferase activity, transferring groups other than amino-acyl groups"/>
    <property type="evidence" value="ECO:0007669"/>
    <property type="project" value="InterPro"/>
</dbReference>
<organism evidence="2 3">
    <name type="scientific">Peribacillus loiseleuriae</name>
    <dbReference type="NCBI Taxonomy" id="1679170"/>
    <lineage>
        <taxon>Bacteria</taxon>
        <taxon>Bacillati</taxon>
        <taxon>Bacillota</taxon>
        <taxon>Bacilli</taxon>
        <taxon>Bacillales</taxon>
        <taxon>Bacillaceae</taxon>
        <taxon>Peribacillus</taxon>
    </lineage>
</organism>
<feature type="domain" description="N-acetyltransferase" evidence="1">
    <location>
        <begin position="7"/>
        <end position="162"/>
    </location>
</feature>
<protein>
    <recommendedName>
        <fullName evidence="1">N-acetyltransferase domain-containing protein</fullName>
    </recommendedName>
</protein>
<sequence length="162" mass="18084">MLENQGVSLELYDPRYKAELAKFCLTEEQKRYTAIPIEALKKCVEDPDRRPIVVFSGGVPIGFFILHIGEGIQEFTENPLAILLRVFCVNHSHQGSRIAARAMTALPFFVQQHFPGKEEIILAVNKDNEPAKGLYVKSGFHDTGAEKSGRSGSMHIYSYGLS</sequence>
<evidence type="ECO:0000313" key="3">
    <source>
        <dbReference type="Proteomes" id="UP000037146"/>
    </source>
</evidence>
<dbReference type="PATRIC" id="fig|1679170.3.peg.201"/>
<comment type="caution">
    <text evidence="2">The sequence shown here is derived from an EMBL/GenBank/DDBJ whole genome shotgun (WGS) entry which is preliminary data.</text>
</comment>
<proteinExistence type="predicted"/>
<evidence type="ECO:0000259" key="1">
    <source>
        <dbReference type="PROSITE" id="PS51186"/>
    </source>
</evidence>
<dbReference type="Gene3D" id="3.40.630.30">
    <property type="match status" value="1"/>
</dbReference>
<dbReference type="Pfam" id="PF00583">
    <property type="entry name" value="Acetyltransf_1"/>
    <property type="match status" value="1"/>
</dbReference>
<dbReference type="InterPro" id="IPR000182">
    <property type="entry name" value="GNAT_dom"/>
</dbReference>
<dbReference type="Proteomes" id="UP000037146">
    <property type="component" value="Unassembled WGS sequence"/>
</dbReference>
<dbReference type="STRING" id="1679170.AC625_01085"/>